<proteinExistence type="predicted"/>
<keyword evidence="1" id="KW-0808">Transferase</keyword>
<dbReference type="AlphaFoldDB" id="A0A498R5G4"/>
<evidence type="ECO:0000313" key="2">
    <source>
        <dbReference type="Proteomes" id="UP000277811"/>
    </source>
</evidence>
<keyword evidence="1" id="KW-0489">Methyltransferase</keyword>
<evidence type="ECO:0000313" key="1">
    <source>
        <dbReference type="EMBL" id="VBB06067.1"/>
    </source>
</evidence>
<dbReference type="Pfam" id="PF04816">
    <property type="entry name" value="TrmK"/>
    <property type="match status" value="1"/>
</dbReference>
<name>A0A498R5G4_9FIRM</name>
<keyword evidence="2" id="KW-1185">Reference proteome</keyword>
<dbReference type="PANTHER" id="PTHR38451:SF1">
    <property type="entry name" value="TRNA (ADENINE(22)-N(1))-METHYLTRANSFERASE"/>
    <property type="match status" value="1"/>
</dbReference>
<dbReference type="Gene3D" id="3.40.50.150">
    <property type="entry name" value="Vaccinia Virus protein VP39"/>
    <property type="match status" value="1"/>
</dbReference>
<sequence>MGPESKDPLGLSYDIIDIIDIIEQQDFFFAKRILLENCEGILLKISERLMAIASFVPPGAAVADIGTDHAYLPVYLIQQKIAPRLVAGDLHTGPFRAAQNIVKQHSLTDRISLRQGDGFTIISPYEVDVAVIAGMGGSTMLHILTARPEVVASLSHLILQPMIGAGEVRQWLAANGWKLTQETLVKEDGRLYEILVAEKGLMDPIEPVLYEVGPLLWRRRHPLLREHMELLLGQWEKVLTQMNGSKEAVLTVKYYELLNKIQQMEAYLKCL</sequence>
<protein>
    <submittedName>
        <fullName evidence="1">S-adenosyl-l-methionine-dependent methyltransferase</fullName>
    </submittedName>
</protein>
<dbReference type="InterPro" id="IPR029063">
    <property type="entry name" value="SAM-dependent_MTases_sf"/>
</dbReference>
<accession>A0A498R5G4</accession>
<dbReference type="InterPro" id="IPR006901">
    <property type="entry name" value="TrmK"/>
</dbReference>
<reference evidence="1 2" key="1">
    <citation type="submission" date="2018-06" db="EMBL/GenBank/DDBJ databases">
        <authorList>
            <person name="Strepis N."/>
        </authorList>
    </citation>
    <scope>NUCLEOTIDE SEQUENCE [LARGE SCALE GENOMIC DNA]</scope>
    <source>
        <strain evidence="1">LUCI</strain>
    </source>
</reference>
<dbReference type="GO" id="GO:0160105">
    <property type="term" value="F:tRNA (adenine(22)-N1)-methyltransferase activity"/>
    <property type="evidence" value="ECO:0007669"/>
    <property type="project" value="InterPro"/>
</dbReference>
<dbReference type="SUPFAM" id="SSF53335">
    <property type="entry name" value="S-adenosyl-L-methionine-dependent methyltransferases"/>
    <property type="match status" value="1"/>
</dbReference>
<organism evidence="1 2">
    <name type="scientific">Lucifera butyrica</name>
    <dbReference type="NCBI Taxonomy" id="1351585"/>
    <lineage>
        <taxon>Bacteria</taxon>
        <taxon>Bacillati</taxon>
        <taxon>Bacillota</taxon>
        <taxon>Negativicutes</taxon>
        <taxon>Veillonellales</taxon>
        <taxon>Veillonellaceae</taxon>
        <taxon>Lucifera</taxon>
    </lineage>
</organism>
<gene>
    <name evidence="1" type="ORF">LUCI_1278</name>
</gene>
<dbReference type="Proteomes" id="UP000277811">
    <property type="component" value="Unassembled WGS sequence"/>
</dbReference>
<dbReference type="GO" id="GO:0032259">
    <property type="term" value="P:methylation"/>
    <property type="evidence" value="ECO:0007669"/>
    <property type="project" value="UniProtKB-KW"/>
</dbReference>
<dbReference type="PIRSF" id="PIRSF018637">
    <property type="entry name" value="TrmK"/>
    <property type="match status" value="1"/>
</dbReference>
<dbReference type="EMBL" id="UPPP01000061">
    <property type="protein sequence ID" value="VBB06067.1"/>
    <property type="molecule type" value="Genomic_DNA"/>
</dbReference>
<dbReference type="PANTHER" id="PTHR38451">
    <property type="entry name" value="TRNA (ADENINE(22)-N(1))-METHYLTRANSFERASE"/>
    <property type="match status" value="1"/>
</dbReference>
<dbReference type="RefSeq" id="WP_165865906.1">
    <property type="nucleotide sequence ID" value="NZ_UPPP01000061.1"/>
</dbReference>